<dbReference type="Proteomes" id="UP000605518">
    <property type="component" value="Segment"/>
</dbReference>
<proteinExistence type="predicted"/>
<reference evidence="1" key="1">
    <citation type="submission" date="2020-01" db="EMBL/GenBank/DDBJ databases">
        <title>Patterns of diversity and host range of bacteriophage communities associated with bean-nodulatin bacteria.</title>
        <authorList>
            <person name="Vann Cauwenberghe J."/>
            <person name="Santamaria R.I."/>
            <person name="Bustos P."/>
            <person name="Juarez S."/>
            <person name="Gonzalez V."/>
        </authorList>
    </citation>
    <scope>NUCLEOTIDE SEQUENCE</scope>
</reference>
<evidence type="ECO:0000313" key="2">
    <source>
        <dbReference type="Proteomes" id="UP000605518"/>
    </source>
</evidence>
<evidence type="ECO:0000313" key="1">
    <source>
        <dbReference type="EMBL" id="QIG68098.1"/>
    </source>
</evidence>
<name>A0A7S5QY22_9CAUD</name>
<protein>
    <submittedName>
        <fullName evidence="1">Uncharacterized protein</fullName>
    </submittedName>
</protein>
<sequence>MLNIQPKIHTFIFAITNESRDKIYDFAGTYVEAVEKFNKGHNRYPGRCITKVQVIEDQIFGSCVPSPPVDDTFDYRA</sequence>
<gene>
    <name evidence="1" type="ORF">EVB55_163</name>
</gene>
<keyword evidence="2" id="KW-1185">Reference proteome</keyword>
<accession>A0A7S5QY22</accession>
<dbReference type="EMBL" id="MN988486">
    <property type="protein sequence ID" value="QIG68098.1"/>
    <property type="molecule type" value="Genomic_DNA"/>
</dbReference>
<organism evidence="1 2">
    <name type="scientific">Rhizobium phage RHph_Y68</name>
    <dbReference type="NCBI Taxonomy" id="2509787"/>
    <lineage>
        <taxon>Viruses</taxon>
        <taxon>Duplodnaviria</taxon>
        <taxon>Heunggongvirae</taxon>
        <taxon>Uroviricota</taxon>
        <taxon>Caudoviricetes</taxon>
        <taxon>Pootjesviridae</taxon>
        <taxon>Staniewskivirinae</taxon>
        <taxon>Trinifflemingvirus</taxon>
        <taxon>Trinifflemingvirus Y68</taxon>
    </lineage>
</organism>